<name>A0A9P8NW19_9ASCO</name>
<accession>A0A9P8NW19</accession>
<comment type="caution">
    <text evidence="1">The sequence shown here is derived from an EMBL/GenBank/DDBJ whole genome shotgun (WGS) entry which is preliminary data.</text>
</comment>
<dbReference type="EMBL" id="JAEUBE010000504">
    <property type="protein sequence ID" value="KAH3660565.1"/>
    <property type="molecule type" value="Genomic_DNA"/>
</dbReference>
<reference evidence="1" key="2">
    <citation type="submission" date="2021-01" db="EMBL/GenBank/DDBJ databases">
        <authorList>
            <person name="Schikora-Tamarit M.A."/>
        </authorList>
    </citation>
    <scope>NUCLEOTIDE SEQUENCE</scope>
    <source>
        <strain evidence="1">CBS6075</strain>
    </source>
</reference>
<protein>
    <submittedName>
        <fullName evidence="1">Uncharacterized protein</fullName>
    </submittedName>
</protein>
<reference evidence="1" key="1">
    <citation type="journal article" date="2021" name="Open Biol.">
        <title>Shared evolutionary footprints suggest mitochondrial oxidative damage underlies multiple complex I losses in fungi.</title>
        <authorList>
            <person name="Schikora-Tamarit M.A."/>
            <person name="Marcet-Houben M."/>
            <person name="Nosek J."/>
            <person name="Gabaldon T."/>
        </authorList>
    </citation>
    <scope>NUCLEOTIDE SEQUENCE</scope>
    <source>
        <strain evidence="1">CBS6075</strain>
    </source>
</reference>
<dbReference type="RefSeq" id="XP_046058268.1">
    <property type="nucleotide sequence ID" value="XM_046208516.1"/>
</dbReference>
<evidence type="ECO:0000313" key="1">
    <source>
        <dbReference type="EMBL" id="KAH3660565.1"/>
    </source>
</evidence>
<sequence length="190" mass="20801">MRSESSSFGFGAVSLRLLMLSRIEFDETTGDGDLRNGATLFPAAPNLPVHVGTPTVDCLASLRDSLSARTASLAIRDASLSMILCDEDGPRTLSCSKADCRAEFPNKPAIRSFSSLWSSSLPSSYFCNPETPCKFETCKKSSSFFFGTRELLNFVSESPSVNSSCRSFILKNRFCFGSFRILLVNNCLKI</sequence>
<organism evidence="1 2">
    <name type="scientific">Ogataea philodendri</name>
    <dbReference type="NCBI Taxonomy" id="1378263"/>
    <lineage>
        <taxon>Eukaryota</taxon>
        <taxon>Fungi</taxon>
        <taxon>Dikarya</taxon>
        <taxon>Ascomycota</taxon>
        <taxon>Saccharomycotina</taxon>
        <taxon>Pichiomycetes</taxon>
        <taxon>Pichiales</taxon>
        <taxon>Pichiaceae</taxon>
        <taxon>Ogataea</taxon>
    </lineage>
</organism>
<proteinExistence type="predicted"/>
<dbReference type="GeneID" id="70239115"/>
<evidence type="ECO:0000313" key="2">
    <source>
        <dbReference type="Proteomes" id="UP000769157"/>
    </source>
</evidence>
<keyword evidence="2" id="KW-1185">Reference proteome</keyword>
<dbReference type="Proteomes" id="UP000769157">
    <property type="component" value="Unassembled WGS sequence"/>
</dbReference>
<gene>
    <name evidence="1" type="ORF">OGAPHI_007151</name>
</gene>
<dbReference type="AlphaFoldDB" id="A0A9P8NW19"/>